<evidence type="ECO:0000256" key="3">
    <source>
        <dbReference type="ARBA" id="ARBA00022839"/>
    </source>
</evidence>
<name>A0ABU8SL30_9LACO</name>
<keyword evidence="4" id="KW-0067">ATP-binding</keyword>
<dbReference type="Gene3D" id="3.30.420.10">
    <property type="entry name" value="Ribonuclease H-like superfamily/Ribonuclease H"/>
    <property type="match status" value="1"/>
</dbReference>
<evidence type="ECO:0000259" key="5">
    <source>
        <dbReference type="PROSITE" id="PS51193"/>
    </source>
</evidence>
<dbReference type="PANTHER" id="PTHR30231">
    <property type="entry name" value="DNA POLYMERASE III SUBUNIT EPSILON"/>
    <property type="match status" value="1"/>
</dbReference>
<dbReference type="InterPro" id="IPR006555">
    <property type="entry name" value="ATP-dep_Helicase_C"/>
</dbReference>
<dbReference type="Proteomes" id="UP001370590">
    <property type="component" value="Unassembled WGS sequence"/>
</dbReference>
<accession>A0ABU8SL30</accession>
<keyword evidence="7" id="KW-1185">Reference proteome</keyword>
<organism evidence="6 7">
    <name type="scientific">Nicoliella lavandulae</name>
    <dbReference type="NCBI Taxonomy" id="3082954"/>
    <lineage>
        <taxon>Bacteria</taxon>
        <taxon>Bacillati</taxon>
        <taxon>Bacillota</taxon>
        <taxon>Bacilli</taxon>
        <taxon>Lactobacillales</taxon>
        <taxon>Lactobacillaceae</taxon>
        <taxon>Nicoliella</taxon>
    </lineage>
</organism>
<dbReference type="SUPFAM" id="SSF53098">
    <property type="entry name" value="Ribonuclease H-like"/>
    <property type="match status" value="1"/>
</dbReference>
<gene>
    <name evidence="6" type="ORF">R4146_05475</name>
</gene>
<dbReference type="RefSeq" id="WP_339960414.1">
    <property type="nucleotide sequence ID" value="NZ_JAWMWH010000001.1"/>
</dbReference>
<dbReference type="PANTHER" id="PTHR30231:SF41">
    <property type="entry name" value="DNA POLYMERASE III SUBUNIT EPSILON"/>
    <property type="match status" value="1"/>
</dbReference>
<evidence type="ECO:0000256" key="1">
    <source>
        <dbReference type="ARBA" id="ARBA00022741"/>
    </source>
</evidence>
<keyword evidence="3 6" id="KW-0540">Nuclease</keyword>
<dbReference type="CDD" id="cd06127">
    <property type="entry name" value="DEDDh"/>
    <property type="match status" value="1"/>
</dbReference>
<dbReference type="SMART" id="SM00479">
    <property type="entry name" value="EXOIII"/>
    <property type="match status" value="1"/>
</dbReference>
<protein>
    <submittedName>
        <fullName evidence="6">Exonuclease domain-containing protein</fullName>
    </submittedName>
</protein>
<dbReference type="GO" id="GO:0004527">
    <property type="term" value="F:exonuclease activity"/>
    <property type="evidence" value="ECO:0007669"/>
    <property type="project" value="UniProtKB-KW"/>
</dbReference>
<dbReference type="InterPro" id="IPR012337">
    <property type="entry name" value="RNaseH-like_sf"/>
</dbReference>
<dbReference type="InterPro" id="IPR006054">
    <property type="entry name" value="DnaQ"/>
</dbReference>
<keyword evidence="3 6" id="KW-0269">Exonuclease</keyword>
<dbReference type="NCBIfam" id="TIGR00573">
    <property type="entry name" value="dnaq"/>
    <property type="match status" value="1"/>
</dbReference>
<keyword evidence="2" id="KW-0378">Hydrolase</keyword>
<keyword evidence="1" id="KW-0547">Nucleotide-binding</keyword>
<dbReference type="PROSITE" id="PS51193">
    <property type="entry name" value="HELICASE_ATP_BIND_2"/>
    <property type="match status" value="1"/>
</dbReference>
<evidence type="ECO:0000256" key="2">
    <source>
        <dbReference type="ARBA" id="ARBA00022801"/>
    </source>
</evidence>
<evidence type="ECO:0000313" key="7">
    <source>
        <dbReference type="Proteomes" id="UP001370590"/>
    </source>
</evidence>
<dbReference type="InterPro" id="IPR014013">
    <property type="entry name" value="Helic_SF1/SF2_ATP-bd_DinG/Rad3"/>
</dbReference>
<dbReference type="InterPro" id="IPR036397">
    <property type="entry name" value="RNaseH_sf"/>
</dbReference>
<comment type="caution">
    <text evidence="6">The sequence shown here is derived from an EMBL/GenBank/DDBJ whole genome shotgun (WGS) entry which is preliminary data.</text>
</comment>
<proteinExistence type="predicted"/>
<feature type="domain" description="Helicase ATP-binding" evidence="5">
    <location>
        <begin position="247"/>
        <end position="553"/>
    </location>
</feature>
<evidence type="ECO:0000256" key="4">
    <source>
        <dbReference type="ARBA" id="ARBA00022840"/>
    </source>
</evidence>
<evidence type="ECO:0000313" key="6">
    <source>
        <dbReference type="EMBL" id="MEJ6400608.1"/>
    </source>
</evidence>
<sequence length="929" mass="106625">MNSNTVFSVVDLETTGNSIHEDNRIIQFSCALVQNNKIIRVYSTNVNSETEVPARITKLTGITNDEIKSAPTFKQIANKLYKLLSGTVFVAHNVNFDFPFLNHEFQRVGHAQLNIKAIDTVTLSQILLPMVPSFRLRDLTSYFNIKHDHPHSASSDAIATAHLFLILVKRMKTLPTPTLKSILGLQLQLPLNTGQLVQSIFQEQVHANRKLPAHLMYRHGLVLRRFTRQKRDGDKAVYPYPFSNHEKQMEFSTQIRFIPEQVKLMNTLYDNYQAHQPDNLLVATNKGMGKKFGYGLPMAYLSHNRNQKVIISLGNRDNELDFVNKTIPVIKQLAPFNVSYSILKSANNYIDLNRFFVSLRTDKRSVQIQFIKAQILVWLTMTKTGDLGELNLSNQSPYCNEINHQGVKSIRPTQPFYRVDFLKRARNSNKYSNFLITTHDYLLRHAKQISQQNQKPLLVIDNALELNDSVMRMNHITLELNHVNVLIRKIQGIINNTHTLSLNDILGHQKQFRKSVERVSSDLNAISAFLEPIQKRISTRFLGREFERPNDKHLTGLVDVGKLRDEYNFEKQRFNQIKAKWKACFENANRIVSGPNHGYSLKEQAVVDHFQALVLEMTREIKQYHEFTERLKQQSDDLIVSVYANQVHDLNNAFLTAETLSPRLDLSQSLFKHFPAALLVDNLNIDSRIRKFTFDQLGMQMPNKRLVQIEQLMKRQSLSVVDDGPMLNATYDSKPVDYFAEVIVKALKHGTNQNYFLFNSKQLLRQVYFALTERHINDHYNVMAEGISGNQSKLIKNILNDGQLTVLGTIATLETSREIAKQPQSIFIVDLPILLGDSPKQRLLLSQVNNLDGDSFKDFIVPNAILKLNQALALTNPNQWLAILDSRLVNTDYGRQIATSLTSQFALERMPTRRINFATANFFKNFIKK</sequence>
<dbReference type="EMBL" id="JAWMWH010000001">
    <property type="protein sequence ID" value="MEJ6400608.1"/>
    <property type="molecule type" value="Genomic_DNA"/>
</dbReference>
<reference evidence="6 7" key="1">
    <citation type="submission" date="2023-10" db="EMBL/GenBank/DDBJ databases">
        <title>Nicoliella lavandulae sp. nov. isolated from Lavandula angustifolia flowers.</title>
        <authorList>
            <person name="Alcantara C."/>
            <person name="Zuniga M."/>
            <person name="Landete J.M."/>
            <person name="Monedero V."/>
        </authorList>
    </citation>
    <scope>NUCLEOTIDE SEQUENCE [LARGE SCALE GENOMIC DNA]</scope>
    <source>
        <strain evidence="6 7">Es01</strain>
    </source>
</reference>
<dbReference type="InterPro" id="IPR013520">
    <property type="entry name" value="Ribonucl_H"/>
</dbReference>
<dbReference type="Pfam" id="PF13307">
    <property type="entry name" value="Helicase_C_2"/>
    <property type="match status" value="1"/>
</dbReference>
<dbReference type="Pfam" id="PF00929">
    <property type="entry name" value="RNase_T"/>
    <property type="match status" value="1"/>
</dbReference>